<feature type="signal peptide" evidence="1">
    <location>
        <begin position="1"/>
        <end position="24"/>
    </location>
</feature>
<organism evidence="3 4">
    <name type="scientific">Flavobacterium sediminilitoris</name>
    <dbReference type="NCBI Taxonomy" id="2024526"/>
    <lineage>
        <taxon>Bacteria</taxon>
        <taxon>Pseudomonadati</taxon>
        <taxon>Bacteroidota</taxon>
        <taxon>Flavobacteriia</taxon>
        <taxon>Flavobacteriales</taxon>
        <taxon>Flavobacteriaceae</taxon>
        <taxon>Flavobacterium</taxon>
    </lineage>
</organism>
<reference evidence="3" key="2">
    <citation type="submission" date="2022-04" db="EMBL/GenBank/DDBJ databases">
        <title>Complete Genome Sequence of Flavobacterium sediminilitoris YSM-43, Isolated from a Tidal Sediment.</title>
        <authorList>
            <person name="Lee P.A."/>
        </authorList>
    </citation>
    <scope>NUCLEOTIDE SEQUENCE</scope>
    <source>
        <strain evidence="3">YSM-43</strain>
    </source>
</reference>
<evidence type="ECO:0000313" key="3">
    <source>
        <dbReference type="EMBL" id="UOX32634.1"/>
    </source>
</evidence>
<feature type="domain" description="DUF4142" evidence="2">
    <location>
        <begin position="50"/>
        <end position="180"/>
    </location>
</feature>
<dbReference type="PROSITE" id="PS51257">
    <property type="entry name" value="PROKAR_LIPOPROTEIN"/>
    <property type="match status" value="1"/>
</dbReference>
<dbReference type="EMBL" id="CP090145">
    <property type="protein sequence ID" value="UOX32634.1"/>
    <property type="molecule type" value="Genomic_DNA"/>
</dbReference>
<feature type="chain" id="PRO_5047508487" evidence="1">
    <location>
        <begin position="25"/>
        <end position="183"/>
    </location>
</feature>
<reference evidence="3" key="1">
    <citation type="submission" date="2021-12" db="EMBL/GenBank/DDBJ databases">
        <authorList>
            <person name="Cha I.-T."/>
            <person name="Lee K.-E."/>
            <person name="Park S.-J."/>
        </authorList>
    </citation>
    <scope>NUCLEOTIDE SEQUENCE</scope>
    <source>
        <strain evidence="3">YSM-43</strain>
    </source>
</reference>
<dbReference type="Proteomes" id="UP000830454">
    <property type="component" value="Chromosome"/>
</dbReference>
<keyword evidence="1" id="KW-0732">Signal</keyword>
<sequence>MKKLKIRIFSFYLALTLLAFFSVASCVKKSNDENKSILELINQNIDTKIDSQILTEVVESNLKVIELSSIAQTKDLNTTTKHLLKDIEKQHIEIKKSIKKIAKENLIIIPDTLYDINEELDTITENTNRDYIYLSELESSLKEEINTFETITKSSSNIDLKVFSVKTIAILNKNLKKIEQRLE</sequence>
<protein>
    <submittedName>
        <fullName evidence="3">DUF4142 domain-containing protein</fullName>
    </submittedName>
</protein>
<gene>
    <name evidence="3" type="ORF">LXD69_11325</name>
</gene>
<evidence type="ECO:0000259" key="2">
    <source>
        <dbReference type="Pfam" id="PF13628"/>
    </source>
</evidence>
<proteinExistence type="predicted"/>
<accession>A0ABY4HMF3</accession>
<keyword evidence="4" id="KW-1185">Reference proteome</keyword>
<evidence type="ECO:0000256" key="1">
    <source>
        <dbReference type="SAM" id="SignalP"/>
    </source>
</evidence>
<name>A0ABY4HMF3_9FLAO</name>
<dbReference type="Pfam" id="PF13628">
    <property type="entry name" value="DUF4142"/>
    <property type="match status" value="1"/>
</dbReference>
<dbReference type="RefSeq" id="WP_045966672.1">
    <property type="nucleotide sequence ID" value="NZ_CP090145.1"/>
</dbReference>
<dbReference type="InterPro" id="IPR025419">
    <property type="entry name" value="DUF4142"/>
</dbReference>
<evidence type="ECO:0000313" key="4">
    <source>
        <dbReference type="Proteomes" id="UP000830454"/>
    </source>
</evidence>